<dbReference type="InterPro" id="IPR001387">
    <property type="entry name" value="Cro/C1-type_HTH"/>
</dbReference>
<dbReference type="PANTHER" id="PTHR46797:SF1">
    <property type="entry name" value="METHYLPHOSPHONATE SYNTHASE"/>
    <property type="match status" value="1"/>
</dbReference>
<dbReference type="GO" id="GO:0003677">
    <property type="term" value="F:DNA binding"/>
    <property type="evidence" value="ECO:0007669"/>
    <property type="project" value="UniProtKB-KW"/>
</dbReference>
<dbReference type="Gene3D" id="1.10.260.40">
    <property type="entry name" value="lambda repressor-like DNA-binding domains"/>
    <property type="match status" value="1"/>
</dbReference>
<proteinExistence type="predicted"/>
<dbReference type="SUPFAM" id="SSF47413">
    <property type="entry name" value="lambda repressor-like DNA-binding domains"/>
    <property type="match status" value="1"/>
</dbReference>
<gene>
    <name evidence="3" type="ORF">E7215_17280</name>
</gene>
<dbReference type="PROSITE" id="PS50943">
    <property type="entry name" value="HTH_CROC1"/>
    <property type="match status" value="1"/>
</dbReference>
<dbReference type="AlphaFoldDB" id="A0A927WE14"/>
<dbReference type="GO" id="GO:0005829">
    <property type="term" value="C:cytosol"/>
    <property type="evidence" value="ECO:0007669"/>
    <property type="project" value="TreeGrafter"/>
</dbReference>
<evidence type="ECO:0000256" key="1">
    <source>
        <dbReference type="ARBA" id="ARBA00023125"/>
    </source>
</evidence>
<evidence type="ECO:0000259" key="2">
    <source>
        <dbReference type="PROSITE" id="PS50943"/>
    </source>
</evidence>
<dbReference type="EMBL" id="SVCM01000209">
    <property type="protein sequence ID" value="MBE6061893.1"/>
    <property type="molecule type" value="Genomic_DNA"/>
</dbReference>
<dbReference type="Pfam" id="PF12844">
    <property type="entry name" value="HTH_19"/>
    <property type="match status" value="1"/>
</dbReference>
<comment type="caution">
    <text evidence="3">The sequence shown here is derived from an EMBL/GenBank/DDBJ whole genome shotgun (WGS) entry which is preliminary data.</text>
</comment>
<evidence type="ECO:0000313" key="4">
    <source>
        <dbReference type="Proteomes" id="UP000768462"/>
    </source>
</evidence>
<dbReference type="CDD" id="cd00093">
    <property type="entry name" value="HTH_XRE"/>
    <property type="match status" value="1"/>
</dbReference>
<dbReference type="InterPro" id="IPR050807">
    <property type="entry name" value="TransReg_Diox_bact_type"/>
</dbReference>
<keyword evidence="1" id="KW-0238">DNA-binding</keyword>
<dbReference type="GO" id="GO:0003700">
    <property type="term" value="F:DNA-binding transcription factor activity"/>
    <property type="evidence" value="ECO:0007669"/>
    <property type="project" value="TreeGrafter"/>
</dbReference>
<feature type="domain" description="HTH cro/C1-type" evidence="2">
    <location>
        <begin position="13"/>
        <end position="67"/>
    </location>
</feature>
<dbReference type="SMART" id="SM00530">
    <property type="entry name" value="HTH_XRE"/>
    <property type="match status" value="1"/>
</dbReference>
<dbReference type="PANTHER" id="PTHR46797">
    <property type="entry name" value="HTH-TYPE TRANSCRIPTIONAL REGULATOR"/>
    <property type="match status" value="1"/>
</dbReference>
<accession>A0A927WE14</accession>
<reference evidence="3" key="1">
    <citation type="submission" date="2019-04" db="EMBL/GenBank/DDBJ databases">
        <title>Evolution of Biomass-Degrading Anaerobic Consortia Revealed by Metagenomics.</title>
        <authorList>
            <person name="Peng X."/>
        </authorList>
    </citation>
    <scope>NUCLEOTIDE SEQUENCE</scope>
    <source>
        <strain evidence="3">SIG254</strain>
    </source>
</reference>
<dbReference type="InterPro" id="IPR010982">
    <property type="entry name" value="Lambda_DNA-bd_dom_sf"/>
</dbReference>
<dbReference type="Proteomes" id="UP000768462">
    <property type="component" value="Unassembled WGS sequence"/>
</dbReference>
<organism evidence="3 4">
    <name type="scientific">Clostridium sulfidigenes</name>
    <dbReference type="NCBI Taxonomy" id="318464"/>
    <lineage>
        <taxon>Bacteria</taxon>
        <taxon>Bacillati</taxon>
        <taxon>Bacillota</taxon>
        <taxon>Clostridia</taxon>
        <taxon>Eubacteriales</taxon>
        <taxon>Clostridiaceae</taxon>
        <taxon>Clostridium</taxon>
    </lineage>
</organism>
<protein>
    <submittedName>
        <fullName evidence="3">Helix-turn-helix transcriptional regulator</fullName>
    </submittedName>
</protein>
<sequence length="109" mass="12714">MELNDFDRLGSILKAARKTKGLTREQLAETLKITPRYLMSIENENKKPSYDVLYRLIRELGISADTIFYPERESTSSEIEMLNRRLYLCDERRLKVISATITAILDNLE</sequence>
<name>A0A927WE14_9CLOT</name>
<evidence type="ECO:0000313" key="3">
    <source>
        <dbReference type="EMBL" id="MBE6061893.1"/>
    </source>
</evidence>